<evidence type="ECO:0000313" key="2">
    <source>
        <dbReference type="EMBL" id="SFC76409.1"/>
    </source>
</evidence>
<gene>
    <name evidence="2" type="ORF">SAMN02745724_02504</name>
</gene>
<accession>A0A1I1LTN2</accession>
<name>A0A1I1LTN2_9GAMM</name>
<protein>
    <submittedName>
        <fullName evidence="2">Uncharacterized protein</fullName>
    </submittedName>
</protein>
<dbReference type="PROSITE" id="PS51257">
    <property type="entry name" value="PROKAR_LIPOPROTEIN"/>
    <property type="match status" value="1"/>
</dbReference>
<proteinExistence type="predicted"/>
<keyword evidence="3" id="KW-1185">Reference proteome</keyword>
<dbReference type="OrthoDB" id="7061472at2"/>
<dbReference type="Proteomes" id="UP000198862">
    <property type="component" value="Unassembled WGS sequence"/>
</dbReference>
<dbReference type="EMBL" id="FOLO01000017">
    <property type="protein sequence ID" value="SFC76409.1"/>
    <property type="molecule type" value="Genomic_DNA"/>
</dbReference>
<feature type="signal peptide" evidence="1">
    <location>
        <begin position="1"/>
        <end position="26"/>
    </location>
</feature>
<dbReference type="AlphaFoldDB" id="A0A1I1LTN2"/>
<organism evidence="2 3">
    <name type="scientific">Pseudoalteromonas denitrificans DSM 6059</name>
    <dbReference type="NCBI Taxonomy" id="1123010"/>
    <lineage>
        <taxon>Bacteria</taxon>
        <taxon>Pseudomonadati</taxon>
        <taxon>Pseudomonadota</taxon>
        <taxon>Gammaproteobacteria</taxon>
        <taxon>Alteromonadales</taxon>
        <taxon>Pseudoalteromonadaceae</taxon>
        <taxon>Pseudoalteromonas</taxon>
    </lineage>
</organism>
<sequence length="159" mass="17869">MIQLKFNKFKHIVLCFFLLGISACNGNQYKFQAFSYPSSIPPHEDGWKYKAIVSTMTASSGSMFRQSDKKVNIKIVDSKNKILLSDNHDLEAVSGVKVKVQWKDAKVIDIQFSEYGSVDVDDTYSKLLAETGEKKLGAVTYEMDSSSNQFKYVSGTLQN</sequence>
<evidence type="ECO:0000256" key="1">
    <source>
        <dbReference type="SAM" id="SignalP"/>
    </source>
</evidence>
<dbReference type="RefSeq" id="WP_091984248.1">
    <property type="nucleotide sequence ID" value="NZ_FOLO01000017.1"/>
</dbReference>
<feature type="chain" id="PRO_5011612051" evidence="1">
    <location>
        <begin position="27"/>
        <end position="159"/>
    </location>
</feature>
<keyword evidence="1" id="KW-0732">Signal</keyword>
<evidence type="ECO:0000313" key="3">
    <source>
        <dbReference type="Proteomes" id="UP000198862"/>
    </source>
</evidence>
<reference evidence="2 3" key="1">
    <citation type="submission" date="2016-10" db="EMBL/GenBank/DDBJ databases">
        <authorList>
            <person name="de Groot N.N."/>
        </authorList>
    </citation>
    <scope>NUCLEOTIDE SEQUENCE [LARGE SCALE GENOMIC DNA]</scope>
    <source>
        <strain evidence="2 3">DSM 6059</strain>
    </source>
</reference>
<dbReference type="STRING" id="1123010.SAMN02745724_02504"/>